<evidence type="ECO:0000256" key="6">
    <source>
        <dbReference type="ARBA" id="ARBA00022490"/>
    </source>
</evidence>
<evidence type="ECO:0000256" key="5">
    <source>
        <dbReference type="ARBA" id="ARBA00011919"/>
    </source>
</evidence>
<dbReference type="GO" id="GO:0019853">
    <property type="term" value="P:L-ascorbic acid biosynthetic process"/>
    <property type="evidence" value="ECO:0007669"/>
    <property type="project" value="UniProtKB-KW"/>
</dbReference>
<dbReference type="GO" id="GO:0005737">
    <property type="term" value="C:cytoplasm"/>
    <property type="evidence" value="ECO:0007669"/>
    <property type="project" value="UniProtKB-SubCell"/>
</dbReference>
<dbReference type="GO" id="GO:0005506">
    <property type="term" value="F:iron ion binding"/>
    <property type="evidence" value="ECO:0007669"/>
    <property type="project" value="InterPro"/>
</dbReference>
<comment type="similarity">
    <text evidence="4">Belongs to the myo-inositol oxygenase family.</text>
</comment>
<evidence type="ECO:0000256" key="7">
    <source>
        <dbReference type="ARBA" id="ARBA00022644"/>
    </source>
</evidence>
<evidence type="ECO:0000256" key="9">
    <source>
        <dbReference type="ARBA" id="ARBA00023002"/>
    </source>
</evidence>
<evidence type="ECO:0000256" key="4">
    <source>
        <dbReference type="ARBA" id="ARBA00005286"/>
    </source>
</evidence>
<keyword evidence="12" id="KW-1185">Reference proteome</keyword>
<evidence type="ECO:0000256" key="3">
    <source>
        <dbReference type="ARBA" id="ARBA00005167"/>
    </source>
</evidence>
<name>A0A6J5WIH9_PRUAR</name>
<reference evidence="12" key="1">
    <citation type="journal article" date="2020" name="Genome Biol.">
        <title>Gamete binning: chromosome-level and haplotype-resolved genome assembly enabled by high-throughput single-cell sequencing of gamete genomes.</title>
        <authorList>
            <person name="Campoy J.A."/>
            <person name="Sun H."/>
            <person name="Goel M."/>
            <person name="Jiao W.-B."/>
            <person name="Folz-Donahue K."/>
            <person name="Wang N."/>
            <person name="Rubio M."/>
            <person name="Liu C."/>
            <person name="Kukat C."/>
            <person name="Ruiz D."/>
            <person name="Huettel B."/>
            <person name="Schneeberger K."/>
        </authorList>
    </citation>
    <scope>NUCLEOTIDE SEQUENCE [LARGE SCALE GENOMIC DNA]</scope>
    <source>
        <strain evidence="12">cv. Rojo Pasion</strain>
    </source>
</reference>
<dbReference type="PANTHER" id="PTHR12588">
    <property type="entry name" value="MYOINOSITOL OXYGENASE"/>
    <property type="match status" value="1"/>
</dbReference>
<proteinExistence type="inferred from homology"/>
<protein>
    <recommendedName>
        <fullName evidence="5">inositol oxygenase</fullName>
        <ecNumber evidence="5">1.13.99.1</ecNumber>
    </recommendedName>
</protein>
<sequence>MPGEYSQLISGIKSNTQGIENVIILTRCQNDLGLSTINTIAVCHVEQPDFATVEVEEKKVSDQAGEENELMLDGGFVVPPTNAFGHTFRALLDYDVNSDRSDGVEEFYRINYINQSVDFVSKQRQIRFSSIWRSLFERDKVKGEGEKHQIIVLNKEEALVAAKTLFVINVDE</sequence>
<keyword evidence="9" id="KW-0560">Oxidoreductase</keyword>
<evidence type="ECO:0000256" key="1">
    <source>
        <dbReference type="ARBA" id="ARBA00001962"/>
    </source>
</evidence>
<organism evidence="11 12">
    <name type="scientific">Prunus armeniaca</name>
    <name type="common">Apricot</name>
    <name type="synonym">Armeniaca vulgaris</name>
    <dbReference type="NCBI Taxonomy" id="36596"/>
    <lineage>
        <taxon>Eukaryota</taxon>
        <taxon>Viridiplantae</taxon>
        <taxon>Streptophyta</taxon>
        <taxon>Embryophyta</taxon>
        <taxon>Tracheophyta</taxon>
        <taxon>Spermatophyta</taxon>
        <taxon>Magnoliopsida</taxon>
        <taxon>eudicotyledons</taxon>
        <taxon>Gunneridae</taxon>
        <taxon>Pentapetalae</taxon>
        <taxon>rosids</taxon>
        <taxon>fabids</taxon>
        <taxon>Rosales</taxon>
        <taxon>Rosaceae</taxon>
        <taxon>Amygdaloideae</taxon>
        <taxon>Amygdaleae</taxon>
        <taxon>Prunus</taxon>
    </lineage>
</organism>
<keyword evidence="10" id="KW-0408">Iron</keyword>
<gene>
    <name evidence="11" type="ORF">ORAREDHAP_LOCUS13634</name>
</gene>
<dbReference type="GO" id="GO:0050113">
    <property type="term" value="F:inositol oxygenase activity"/>
    <property type="evidence" value="ECO:0007669"/>
    <property type="project" value="UniProtKB-EC"/>
</dbReference>
<evidence type="ECO:0000256" key="8">
    <source>
        <dbReference type="ARBA" id="ARBA00022723"/>
    </source>
</evidence>
<evidence type="ECO:0000313" key="12">
    <source>
        <dbReference type="Proteomes" id="UP000507245"/>
    </source>
</evidence>
<dbReference type="Proteomes" id="UP000507245">
    <property type="component" value="Unassembled WGS sequence"/>
</dbReference>
<evidence type="ECO:0000256" key="10">
    <source>
        <dbReference type="ARBA" id="ARBA00023004"/>
    </source>
</evidence>
<dbReference type="GO" id="GO:0019310">
    <property type="term" value="P:inositol catabolic process"/>
    <property type="evidence" value="ECO:0007669"/>
    <property type="project" value="InterPro"/>
</dbReference>
<keyword evidence="7" id="KW-0060">Ascorbate biosynthesis</keyword>
<evidence type="ECO:0000313" key="11">
    <source>
        <dbReference type="EMBL" id="CAB4299412.1"/>
    </source>
</evidence>
<dbReference type="PANTHER" id="PTHR12588:SF12">
    <property type="entry name" value="INOSITOL OXYGENASE 1"/>
    <property type="match status" value="1"/>
</dbReference>
<dbReference type="UniPathway" id="UPA00111">
    <property type="reaction ID" value="UER00527"/>
</dbReference>
<dbReference type="OrthoDB" id="1735009at2759"/>
<dbReference type="EC" id="1.13.99.1" evidence="5"/>
<dbReference type="EMBL" id="CAEKKB010000002">
    <property type="protein sequence ID" value="CAB4299412.1"/>
    <property type="molecule type" value="Genomic_DNA"/>
</dbReference>
<dbReference type="InterPro" id="IPR007828">
    <property type="entry name" value="Inositol_oxygenase"/>
</dbReference>
<comment type="cofactor">
    <cofactor evidence="1">
        <name>Fe cation</name>
        <dbReference type="ChEBI" id="CHEBI:24875"/>
    </cofactor>
</comment>
<keyword evidence="8" id="KW-0479">Metal-binding</keyword>
<evidence type="ECO:0000256" key="2">
    <source>
        <dbReference type="ARBA" id="ARBA00004496"/>
    </source>
</evidence>
<accession>A0A6J5WIH9</accession>
<keyword evidence="6" id="KW-0963">Cytoplasm</keyword>
<comment type="pathway">
    <text evidence="3">Polyol metabolism; myo-inositol degradation into D-glucuronate; D-glucuronate from myo-inositol: step 1/1.</text>
</comment>
<dbReference type="AlphaFoldDB" id="A0A6J5WIH9"/>
<comment type="subcellular location">
    <subcellularLocation>
        <location evidence="2">Cytoplasm</location>
    </subcellularLocation>
</comment>